<feature type="transmembrane region" description="Helical" evidence="1">
    <location>
        <begin position="19"/>
        <end position="39"/>
    </location>
</feature>
<keyword evidence="1" id="KW-1133">Transmembrane helix</keyword>
<sequence>MAWYACIFCCFNWRKLSGLYILIVVVVPSWLFIASSSFYA</sequence>
<name>A0A0A8YAP9_ARUDO</name>
<evidence type="ECO:0000313" key="2">
    <source>
        <dbReference type="EMBL" id="JAD20492.1"/>
    </source>
</evidence>
<dbReference type="EMBL" id="GBRH01277403">
    <property type="protein sequence ID" value="JAD20492.1"/>
    <property type="molecule type" value="Transcribed_RNA"/>
</dbReference>
<protein>
    <submittedName>
        <fullName evidence="2">Uncharacterized protein</fullName>
    </submittedName>
</protein>
<reference evidence="2" key="1">
    <citation type="submission" date="2014-09" db="EMBL/GenBank/DDBJ databases">
        <authorList>
            <person name="Magalhaes I.L.F."/>
            <person name="Oliveira U."/>
            <person name="Santos F.R."/>
            <person name="Vidigal T.H.D.A."/>
            <person name="Brescovit A.D."/>
            <person name="Santos A.J."/>
        </authorList>
    </citation>
    <scope>NUCLEOTIDE SEQUENCE</scope>
    <source>
        <tissue evidence="2">Shoot tissue taken approximately 20 cm above the soil surface</tissue>
    </source>
</reference>
<keyword evidence="1" id="KW-0812">Transmembrane</keyword>
<evidence type="ECO:0000256" key="1">
    <source>
        <dbReference type="SAM" id="Phobius"/>
    </source>
</evidence>
<dbReference type="AlphaFoldDB" id="A0A0A8YAP9"/>
<accession>A0A0A8YAP9</accession>
<keyword evidence="1" id="KW-0472">Membrane</keyword>
<reference evidence="2" key="2">
    <citation type="journal article" date="2015" name="Data Brief">
        <title>Shoot transcriptome of the giant reed, Arundo donax.</title>
        <authorList>
            <person name="Barrero R.A."/>
            <person name="Guerrero F.D."/>
            <person name="Moolhuijzen P."/>
            <person name="Goolsby J.A."/>
            <person name="Tidwell J."/>
            <person name="Bellgard S.E."/>
            <person name="Bellgard M.I."/>
        </authorList>
    </citation>
    <scope>NUCLEOTIDE SEQUENCE</scope>
    <source>
        <tissue evidence="2">Shoot tissue taken approximately 20 cm above the soil surface</tissue>
    </source>
</reference>
<organism evidence="2">
    <name type="scientific">Arundo donax</name>
    <name type="common">Giant reed</name>
    <name type="synonym">Donax arundinaceus</name>
    <dbReference type="NCBI Taxonomy" id="35708"/>
    <lineage>
        <taxon>Eukaryota</taxon>
        <taxon>Viridiplantae</taxon>
        <taxon>Streptophyta</taxon>
        <taxon>Embryophyta</taxon>
        <taxon>Tracheophyta</taxon>
        <taxon>Spermatophyta</taxon>
        <taxon>Magnoliopsida</taxon>
        <taxon>Liliopsida</taxon>
        <taxon>Poales</taxon>
        <taxon>Poaceae</taxon>
        <taxon>PACMAD clade</taxon>
        <taxon>Arundinoideae</taxon>
        <taxon>Arundineae</taxon>
        <taxon>Arundo</taxon>
    </lineage>
</organism>
<proteinExistence type="predicted"/>